<dbReference type="AlphaFoldDB" id="A0AAU2A506"/>
<keyword evidence="1" id="KW-1133">Transmembrane helix</keyword>
<keyword evidence="1" id="KW-0472">Membrane</keyword>
<feature type="transmembrane region" description="Helical" evidence="1">
    <location>
        <begin position="35"/>
        <end position="55"/>
    </location>
</feature>
<accession>A0AAU2A506</accession>
<feature type="transmembrane region" description="Helical" evidence="1">
    <location>
        <begin position="137"/>
        <end position="164"/>
    </location>
</feature>
<feature type="transmembrane region" description="Helical" evidence="1">
    <location>
        <begin position="97"/>
        <end position="116"/>
    </location>
</feature>
<name>A0AAU2A506_9ACTN</name>
<proteinExistence type="predicted"/>
<feature type="transmembrane region" description="Helical" evidence="1">
    <location>
        <begin position="184"/>
        <end position="207"/>
    </location>
</feature>
<evidence type="ECO:0000256" key="1">
    <source>
        <dbReference type="SAM" id="Phobius"/>
    </source>
</evidence>
<reference evidence="2" key="1">
    <citation type="submission" date="2022-10" db="EMBL/GenBank/DDBJ databases">
        <title>The complete genomes of actinobacterial strains from the NBC collection.</title>
        <authorList>
            <person name="Joergensen T.S."/>
            <person name="Alvarez Arevalo M."/>
            <person name="Sterndorff E.B."/>
            <person name="Faurdal D."/>
            <person name="Vuksanovic O."/>
            <person name="Mourched A.-S."/>
            <person name="Charusanti P."/>
            <person name="Shaw S."/>
            <person name="Blin K."/>
            <person name="Weber T."/>
        </authorList>
    </citation>
    <scope>NUCLEOTIDE SEQUENCE</scope>
    <source>
        <strain evidence="2">NBC_00093</strain>
    </source>
</reference>
<organism evidence="2">
    <name type="scientific">Streptomyces sp. NBC_00093</name>
    <dbReference type="NCBI Taxonomy" id="2975649"/>
    <lineage>
        <taxon>Bacteria</taxon>
        <taxon>Bacillati</taxon>
        <taxon>Actinomycetota</taxon>
        <taxon>Actinomycetes</taxon>
        <taxon>Kitasatosporales</taxon>
        <taxon>Streptomycetaceae</taxon>
        <taxon>Streptomyces</taxon>
    </lineage>
</organism>
<feature type="transmembrane region" description="Helical" evidence="1">
    <location>
        <begin position="309"/>
        <end position="326"/>
    </location>
</feature>
<keyword evidence="1" id="KW-0812">Transmembrane</keyword>
<protein>
    <submittedName>
        <fullName evidence="2">ABC transporter permease</fullName>
    </submittedName>
</protein>
<dbReference type="EMBL" id="CP108222">
    <property type="protein sequence ID" value="WTT18646.1"/>
    <property type="molecule type" value="Genomic_DNA"/>
</dbReference>
<evidence type="ECO:0000313" key="2">
    <source>
        <dbReference type="EMBL" id="WTT18646.1"/>
    </source>
</evidence>
<sequence>MTATTTLAAPAGPQRTRLRLHGLPGALLVLHRSALWFWLLLVAVAAGALLWMYGWGADAAFAEFFRRGCVDGVLNDGCDYIGPAYTRYDTAETVSGGLINLVPLLAAVWAGAALIGRELENGTAQLAWTQSVSPARWLAAKLAVPAALLTAGTLLLVLLHRLAWGAHTELFRGMGTRQWHDEGTYVANGTLAPAYTLLGLAVGALTALVVRRSLAAMGTAFFAFLTLDYVITSLRPHLWPVETLTSKDGYPDYIGMVVDDGALTSAGQHVADPICVSNAQCLARHDIVGYYRDYHPSAHFWPLQLMETGIVLALVAAATAAAFWLLRRRTA</sequence>
<gene>
    <name evidence="2" type="ORF">OHA22_25550</name>
</gene>